<dbReference type="EMBL" id="CAJJDM010000160">
    <property type="protein sequence ID" value="CAD8113515.1"/>
    <property type="molecule type" value="Genomic_DNA"/>
</dbReference>
<sequence length="1639" mass="194978">MKQEDSQTPSLCGYLNFFQVLGDMESEGLISQQEKRLIKQKLTIKEPTLMLLLSKQKEVIKIKSELLSYLSSFQITRSKSHTQGFSPSKKQGQQLQVLQIYSYFTQSQTIQLMDQLIIQLKCMQQYSNKHVKFTTLEFKSKIEQLRNILNSLDQDEDIDYSFIELLQSNYQQIKQRYSRYMNSLLELMDEKVEPKDIQAFLNTFLNQLIGCQSYSFILLKDQKVQIHQDDKFEEFHITKDVLDELVNLQSITEVQSLNTIKQYYTNPHNYILKLTDFQYFIMQLDPNFISFVMLSKKYNYMDSLIDLAQFVIYTSQQIKVQYFSILSIGDTILEFGLEIVRCSKYLLIDNILQTINKQYQIQEIFENQPNVITLKFKDSSSQYLYATNLDLRKQQDLLIYNTVNQLYQRYQQFIKQCYERMQFYKYFLRSKNLFMIDFDKQGRLRFLSRALSQKIKIQFHIEKIQIDTTYKQIFTQNQQMLQNIENYISNQQWKLNQQEEDQNKQYEIFIRKEEKQFKGFTLILSENEWVRKKTQPPTNGKTIRQQLLQTETMDYIKKLEEFNPDIRNSVVAMYMPQIQEFNSNAQQSQKTPTLVFRKIDKEQVVGKNSFFFKQREEERRFMKINPNKFNESHLILKEEDNELDSLDFNIHLIKSTIEKQRIVWSILERNNFNQMFALPQDKMINFLIEMETQYNMNNNPYHNFDHGVAVMQAVNCFIKSLTKQLDQQFFNNITKFCLLLSALCHDVAHTGKTNAYEANSLSQLAIRYHDKVILEQHHAATTIKILRDSQTNILCNFSDQDFRTFRKQLISNILSTDMQDHFKMLKEFESRIEQYGNDSEDLSLLCGMITHTADFNGTARKWPQSRLWSDKINQEYRAQYAEEGKKGYPQQPFMKDLDKLHVMSKNEIGFIKVIVRPLYHQMNLFGKGAFQICMDNLDETIFEWEKLYQQELKALQQQSKPDLKWDIQQKAAQNIKERLFGYPSHQNELLVQNQIKYSIPTKIVGCINDQNQNDVIKILKFTNLKWLVKNNRFAQDYNKINNQKRQGHLSQYNMNNNPYHNFDHGVAVMQAVNCFIKSLTKQLDQQFFNNITKFCLLLSALCHDVAHTGKTNAYEANSLSQLAIRYHDKVILEQHHAATTIKILRDSQTNILCNFSDQDFRTFRKQLISNILSTDMQDHFKMLKEFESRIEQYGNDSEDLSLLCGMITHTADFNGTARKWPQSRLWSDKINQEYRAQYAEEGKKGYPQQPFMKDLDKLHVMSKNEIGFIKVIVRPLYHQMNLFGKGAFQICMDNLDETIFEWEKLYQQELKALQQQSKPDLKWDIQQKAAQNIKERLFGYPSHQNELLVQNQIKYSIPTKIVGCINDQNQNDVIKILKFTNLKWLVKNNRFAQDYNKINNQKRQGHLSIKFFNDEAIVGKLNQEYLYKIFGIGSNGGIYTIEKGQGGLEQRQVLGTKISYIQRELFHLIIIKLLFQAKINQYIYMMSNQNRRKHLLDMVRKFILFNGIQRIVQYLVDLMMKQFVYGMLLVEMKYLIQKDIIQELKRLDGIEMEHILLKQVRINKLYCLILENQIQKYLNYIRIKQTLYFGIQIIRIYFLLMMPMVLNHVIILILQQNLCIYKMYLKLFQQIQHWIKVVQ</sequence>
<evidence type="ECO:0000313" key="5">
    <source>
        <dbReference type="EMBL" id="CAD8113515.1"/>
    </source>
</evidence>
<protein>
    <recommendedName>
        <fullName evidence="1">Phosphodiesterase</fullName>
        <ecNumber evidence="1">3.1.4.-</ecNumber>
    </recommendedName>
</protein>
<reference evidence="5" key="1">
    <citation type="submission" date="2021-01" db="EMBL/GenBank/DDBJ databases">
        <authorList>
            <consortium name="Genoscope - CEA"/>
            <person name="William W."/>
        </authorList>
    </citation>
    <scope>NUCLEOTIDE SEQUENCE</scope>
</reference>
<evidence type="ECO:0000256" key="1">
    <source>
        <dbReference type="RuleBase" id="RU363067"/>
    </source>
</evidence>
<name>A0A8S1QGJ7_PARPR</name>
<feature type="domain" description="PDEase" evidence="4">
    <location>
        <begin position="617"/>
        <end position="951"/>
    </location>
</feature>
<comment type="similarity">
    <text evidence="1">Belongs to the cyclic nucleotide phosphodiesterase family.</text>
</comment>
<dbReference type="Proteomes" id="UP000688137">
    <property type="component" value="Unassembled WGS sequence"/>
</dbReference>
<dbReference type="InterPro" id="IPR002073">
    <property type="entry name" value="PDEase_catalytic_dom"/>
</dbReference>
<feature type="transmembrane region" description="Helical" evidence="3">
    <location>
        <begin position="1594"/>
        <end position="1614"/>
    </location>
</feature>
<dbReference type="SMART" id="SM00471">
    <property type="entry name" value="HDc"/>
    <property type="match status" value="2"/>
</dbReference>
<keyword evidence="1" id="KW-0378">Hydrolase</keyword>
<evidence type="ECO:0000313" key="6">
    <source>
        <dbReference type="Proteomes" id="UP000688137"/>
    </source>
</evidence>
<accession>A0A8S1QGJ7</accession>
<proteinExistence type="inferred from homology"/>
<evidence type="ECO:0000256" key="3">
    <source>
        <dbReference type="SAM" id="Phobius"/>
    </source>
</evidence>
<dbReference type="InterPro" id="IPR003607">
    <property type="entry name" value="HD/PDEase_dom"/>
</dbReference>
<dbReference type="GO" id="GO:0004114">
    <property type="term" value="F:3',5'-cyclic-nucleotide phosphodiesterase activity"/>
    <property type="evidence" value="ECO:0007669"/>
    <property type="project" value="InterPro"/>
</dbReference>
<dbReference type="PROSITE" id="PS51845">
    <property type="entry name" value="PDEASE_I_2"/>
    <property type="match status" value="2"/>
</dbReference>
<dbReference type="PANTHER" id="PTHR11347">
    <property type="entry name" value="CYCLIC NUCLEOTIDE PHOSPHODIESTERASE"/>
    <property type="match status" value="1"/>
</dbReference>
<keyword evidence="1" id="KW-0479">Metal-binding</keyword>
<keyword evidence="6" id="KW-1185">Reference proteome</keyword>
<dbReference type="PROSITE" id="PS00126">
    <property type="entry name" value="PDEASE_I_1"/>
    <property type="match status" value="2"/>
</dbReference>
<feature type="coiled-coil region" evidence="2">
    <location>
        <begin position="481"/>
        <end position="516"/>
    </location>
</feature>
<keyword evidence="3" id="KW-1133">Transmembrane helix</keyword>
<gene>
    <name evidence="5" type="ORF">PPRIM_AZ9-3.1.T1550098</name>
</gene>
<comment type="cofactor">
    <cofactor evidence="1">
        <name>a divalent metal cation</name>
        <dbReference type="ChEBI" id="CHEBI:60240"/>
    </cofactor>
    <text evidence="1">Binds 2 divalent metal cations per subunit. Site 1 may preferentially bind zinc ions, while site 2 has a preference for magnesium and/or manganese ions.</text>
</comment>
<feature type="coiled-coil region" evidence="2">
    <location>
        <begin position="163"/>
        <end position="190"/>
    </location>
</feature>
<comment type="caution">
    <text evidence="5">The sequence shown here is derived from an EMBL/GenBank/DDBJ whole genome shotgun (WGS) entry which is preliminary data.</text>
</comment>
<organism evidence="5 6">
    <name type="scientific">Paramecium primaurelia</name>
    <dbReference type="NCBI Taxonomy" id="5886"/>
    <lineage>
        <taxon>Eukaryota</taxon>
        <taxon>Sar</taxon>
        <taxon>Alveolata</taxon>
        <taxon>Ciliophora</taxon>
        <taxon>Intramacronucleata</taxon>
        <taxon>Oligohymenophorea</taxon>
        <taxon>Peniculida</taxon>
        <taxon>Parameciidae</taxon>
        <taxon>Paramecium</taxon>
    </lineage>
</organism>
<feature type="domain" description="PDEase" evidence="4">
    <location>
        <begin position="987"/>
        <end position="1309"/>
    </location>
</feature>
<keyword evidence="3" id="KW-0472">Membrane</keyword>
<dbReference type="CDD" id="cd00077">
    <property type="entry name" value="HDc"/>
    <property type="match status" value="2"/>
</dbReference>
<dbReference type="InterPro" id="IPR023174">
    <property type="entry name" value="PDEase_CS"/>
</dbReference>
<evidence type="ECO:0000259" key="4">
    <source>
        <dbReference type="PROSITE" id="PS51845"/>
    </source>
</evidence>
<dbReference type="Pfam" id="PF00233">
    <property type="entry name" value="PDEase_I"/>
    <property type="match status" value="2"/>
</dbReference>
<dbReference type="GO" id="GO:0007165">
    <property type="term" value="P:signal transduction"/>
    <property type="evidence" value="ECO:0007669"/>
    <property type="project" value="InterPro"/>
</dbReference>
<evidence type="ECO:0000256" key="2">
    <source>
        <dbReference type="SAM" id="Coils"/>
    </source>
</evidence>
<dbReference type="GO" id="GO:0046872">
    <property type="term" value="F:metal ion binding"/>
    <property type="evidence" value="ECO:0007669"/>
    <property type="project" value="UniProtKB-KW"/>
</dbReference>
<keyword evidence="3" id="KW-0812">Transmembrane</keyword>
<dbReference type="EC" id="3.1.4.-" evidence="1"/>
<keyword evidence="2" id="KW-0175">Coiled coil</keyword>